<dbReference type="Gene3D" id="3.30.710.10">
    <property type="entry name" value="Potassium Channel Kv1.1, Chain A"/>
    <property type="match status" value="1"/>
</dbReference>
<accession>A0AAV5QXI5</accession>
<dbReference type="EMBL" id="BTGB01000001">
    <property type="protein sequence ID" value="GMM43968.1"/>
    <property type="molecule type" value="Genomic_DNA"/>
</dbReference>
<comment type="caution">
    <text evidence="5">The sequence shown here is derived from an EMBL/GenBank/DDBJ whole genome shotgun (WGS) entry which is preliminary data.</text>
</comment>
<dbReference type="SUPFAM" id="SSF81382">
    <property type="entry name" value="Skp1 dimerisation domain-like"/>
    <property type="match status" value="1"/>
</dbReference>
<dbReference type="SUPFAM" id="SSF54695">
    <property type="entry name" value="POZ domain"/>
    <property type="match status" value="1"/>
</dbReference>
<gene>
    <name evidence="5" type="ORF">DAPK24_005430</name>
</gene>
<reference evidence="5 6" key="1">
    <citation type="journal article" date="2023" name="Elife">
        <title>Identification of key yeast species and microbe-microbe interactions impacting larval growth of Drosophila in the wild.</title>
        <authorList>
            <person name="Mure A."/>
            <person name="Sugiura Y."/>
            <person name="Maeda R."/>
            <person name="Honda K."/>
            <person name="Sakurai N."/>
            <person name="Takahashi Y."/>
            <person name="Watada M."/>
            <person name="Katoh T."/>
            <person name="Gotoh A."/>
            <person name="Gotoh Y."/>
            <person name="Taniguchi I."/>
            <person name="Nakamura K."/>
            <person name="Hayashi T."/>
            <person name="Katayama T."/>
            <person name="Uemura T."/>
            <person name="Hattori Y."/>
        </authorList>
    </citation>
    <scope>NUCLEOTIDE SEQUENCE [LARGE SCALE GENOMIC DNA]</scope>
    <source>
        <strain evidence="5 6">PK-24</strain>
    </source>
</reference>
<name>A0AAV5QXI5_PICKL</name>
<evidence type="ECO:0000313" key="6">
    <source>
        <dbReference type="Proteomes" id="UP001378960"/>
    </source>
</evidence>
<comment type="subunit">
    <text evidence="3">Component of the SCF (SKP1-CUL1-F-box protein) E3 ubiquitin ligase complexes.</text>
</comment>
<evidence type="ECO:0000256" key="1">
    <source>
        <dbReference type="ARBA" id="ARBA00009993"/>
    </source>
</evidence>
<dbReference type="PIRSF" id="PIRSF028729">
    <property type="entry name" value="E3_ubiquit_lig_SCF_Skp"/>
    <property type="match status" value="1"/>
</dbReference>
<dbReference type="AlphaFoldDB" id="A0AAV5QXI5"/>
<sequence length="195" mass="21704">MSTVRLVFANGEKLTSNANTLRVSGYISKLINNLEVNGDNSDSESDSDNESKNENKHTANGKSPTIDIPLDNITPETMKLIISWCNHYLETNKAFNNNIDSSNESSKSYNNIPAGTWSDNSLDEYISTQTSPILDNWERDFLNMDSSYLQDLLIAANFLDIEPLIDSICSIIADQLRGKSPQEVVNSIRSAHNIL</sequence>
<dbReference type="PANTHER" id="PTHR11165">
    <property type="entry name" value="SKP1"/>
    <property type="match status" value="1"/>
</dbReference>
<dbReference type="GO" id="GO:0006511">
    <property type="term" value="P:ubiquitin-dependent protein catabolic process"/>
    <property type="evidence" value="ECO:0007669"/>
    <property type="project" value="InterPro"/>
</dbReference>
<organism evidence="5 6">
    <name type="scientific">Pichia kluyveri</name>
    <name type="common">Yeast</name>
    <dbReference type="NCBI Taxonomy" id="36015"/>
    <lineage>
        <taxon>Eukaryota</taxon>
        <taxon>Fungi</taxon>
        <taxon>Dikarya</taxon>
        <taxon>Ascomycota</taxon>
        <taxon>Saccharomycotina</taxon>
        <taxon>Pichiomycetes</taxon>
        <taxon>Pichiales</taxon>
        <taxon>Pichiaceae</taxon>
        <taxon>Pichia</taxon>
    </lineage>
</organism>
<feature type="region of interest" description="Disordered" evidence="4">
    <location>
        <begin position="36"/>
        <end position="69"/>
    </location>
</feature>
<evidence type="ECO:0000256" key="2">
    <source>
        <dbReference type="ARBA" id="ARBA00022786"/>
    </source>
</evidence>
<dbReference type="InterPro" id="IPR016897">
    <property type="entry name" value="SKP1"/>
</dbReference>
<dbReference type="InterPro" id="IPR036296">
    <property type="entry name" value="SKP1-like_dim_sf"/>
</dbReference>
<keyword evidence="6" id="KW-1185">Reference proteome</keyword>
<evidence type="ECO:0000256" key="4">
    <source>
        <dbReference type="SAM" id="MobiDB-lite"/>
    </source>
</evidence>
<evidence type="ECO:0000313" key="5">
    <source>
        <dbReference type="EMBL" id="GMM43968.1"/>
    </source>
</evidence>
<comment type="similarity">
    <text evidence="1 3">Belongs to the SKP1 family.</text>
</comment>
<proteinExistence type="inferred from homology"/>
<evidence type="ECO:0000256" key="3">
    <source>
        <dbReference type="PIRNR" id="PIRNR028729"/>
    </source>
</evidence>
<dbReference type="SMART" id="SM00512">
    <property type="entry name" value="Skp1"/>
    <property type="match status" value="1"/>
</dbReference>
<comment type="pathway">
    <text evidence="3">Protein modification; protein ubiquitination.</text>
</comment>
<dbReference type="Proteomes" id="UP001378960">
    <property type="component" value="Unassembled WGS sequence"/>
</dbReference>
<dbReference type="InterPro" id="IPR001232">
    <property type="entry name" value="SKP1-like"/>
</dbReference>
<protein>
    <recommendedName>
        <fullName evidence="3">E3 ubiquitin ligase complex SCF subunit</fullName>
    </recommendedName>
</protein>
<comment type="function">
    <text evidence="3">Essential component of the SCF (SKP1-CUL1-F-box protein) E3 ubiquitin ligase complexes, which mediate the ubiquitination and subsequent proteasomal degradation of target proteins.</text>
</comment>
<keyword evidence="2 3" id="KW-0833">Ubl conjugation pathway</keyword>
<dbReference type="InterPro" id="IPR011333">
    <property type="entry name" value="SKP1/BTB/POZ_sf"/>
</dbReference>